<evidence type="ECO:0000313" key="2">
    <source>
        <dbReference type="EMBL" id="WAR08377.1"/>
    </source>
</evidence>
<accession>A0ABY7EEB6</accession>
<evidence type="ECO:0000259" key="1">
    <source>
        <dbReference type="Pfam" id="PF19039"/>
    </source>
</evidence>
<reference evidence="2" key="1">
    <citation type="submission" date="2022-11" db="EMBL/GenBank/DDBJ databases">
        <title>Centuries of genome instability and evolution in soft-shell clam transmissible cancer (bioRxiv).</title>
        <authorList>
            <person name="Hart S.F.M."/>
            <person name="Yonemitsu M.A."/>
            <person name="Giersch R.M."/>
            <person name="Beal B.F."/>
            <person name="Arriagada G."/>
            <person name="Davis B.W."/>
            <person name="Ostrander E.A."/>
            <person name="Goff S.P."/>
            <person name="Metzger M.J."/>
        </authorList>
    </citation>
    <scope>NUCLEOTIDE SEQUENCE</scope>
    <source>
        <strain evidence="2">MELC-2E11</strain>
        <tissue evidence="2">Siphon/mantle</tissue>
    </source>
</reference>
<keyword evidence="3" id="KW-1185">Reference proteome</keyword>
<protein>
    <submittedName>
        <fullName evidence="2">M3K15-like protein</fullName>
    </submittedName>
</protein>
<name>A0ABY7EEB6_MYAAR</name>
<dbReference type="Pfam" id="PF19039">
    <property type="entry name" value="ASK_PH"/>
    <property type="match status" value="1"/>
</dbReference>
<dbReference type="InterPro" id="IPR043969">
    <property type="entry name" value="MAP3K_PH"/>
</dbReference>
<dbReference type="Proteomes" id="UP001164746">
    <property type="component" value="Chromosome 6"/>
</dbReference>
<organism evidence="2 3">
    <name type="scientific">Mya arenaria</name>
    <name type="common">Soft-shell clam</name>
    <dbReference type="NCBI Taxonomy" id="6604"/>
    <lineage>
        <taxon>Eukaryota</taxon>
        <taxon>Metazoa</taxon>
        <taxon>Spiralia</taxon>
        <taxon>Lophotrochozoa</taxon>
        <taxon>Mollusca</taxon>
        <taxon>Bivalvia</taxon>
        <taxon>Autobranchia</taxon>
        <taxon>Heteroconchia</taxon>
        <taxon>Euheterodonta</taxon>
        <taxon>Imparidentia</taxon>
        <taxon>Neoheterodontei</taxon>
        <taxon>Myida</taxon>
        <taxon>Myoidea</taxon>
        <taxon>Myidae</taxon>
        <taxon>Mya</taxon>
    </lineage>
</organism>
<proteinExistence type="predicted"/>
<sequence>MVGLKLNNLIGKKGSLQNLTDYWDVATFFEISVLAQDYSKAIQAAEVLILEPTKVFVPSYLQVNQDEDSKNVHVYNVCRKGKLQHEWLFPAHHIKGVSLYKRDVRAVFLYVTENADDFHIFFSSETQRQLLQKSRQKLKAAIQRLMS</sequence>
<feature type="domain" description="MAP3K PH" evidence="1">
    <location>
        <begin position="45"/>
        <end position="133"/>
    </location>
</feature>
<dbReference type="EMBL" id="CP111017">
    <property type="protein sequence ID" value="WAR08377.1"/>
    <property type="molecule type" value="Genomic_DNA"/>
</dbReference>
<evidence type="ECO:0000313" key="3">
    <source>
        <dbReference type="Proteomes" id="UP001164746"/>
    </source>
</evidence>
<gene>
    <name evidence="2" type="ORF">MAR_018335</name>
</gene>